<keyword evidence="2" id="KW-1185">Reference proteome</keyword>
<reference evidence="1" key="1">
    <citation type="submission" date="2020-08" db="EMBL/GenBank/DDBJ databases">
        <title>Multicomponent nature underlies the extraordinary mechanical properties of spider dragline silk.</title>
        <authorList>
            <person name="Kono N."/>
            <person name="Nakamura H."/>
            <person name="Mori M."/>
            <person name="Yoshida Y."/>
            <person name="Ohtoshi R."/>
            <person name="Malay A.D."/>
            <person name="Moran D.A.P."/>
            <person name="Tomita M."/>
            <person name="Numata K."/>
            <person name="Arakawa K."/>
        </authorList>
    </citation>
    <scope>NUCLEOTIDE SEQUENCE</scope>
</reference>
<comment type="caution">
    <text evidence="1">The sequence shown here is derived from an EMBL/GenBank/DDBJ whole genome shotgun (WGS) entry which is preliminary data.</text>
</comment>
<protein>
    <submittedName>
        <fullName evidence="1">Uncharacterized protein</fullName>
    </submittedName>
</protein>
<organism evidence="1 2">
    <name type="scientific">Nephila pilipes</name>
    <name type="common">Giant wood spider</name>
    <name type="synonym">Nephila maculata</name>
    <dbReference type="NCBI Taxonomy" id="299642"/>
    <lineage>
        <taxon>Eukaryota</taxon>
        <taxon>Metazoa</taxon>
        <taxon>Ecdysozoa</taxon>
        <taxon>Arthropoda</taxon>
        <taxon>Chelicerata</taxon>
        <taxon>Arachnida</taxon>
        <taxon>Araneae</taxon>
        <taxon>Araneomorphae</taxon>
        <taxon>Entelegynae</taxon>
        <taxon>Araneoidea</taxon>
        <taxon>Nephilidae</taxon>
        <taxon>Nephila</taxon>
    </lineage>
</organism>
<proteinExistence type="predicted"/>
<evidence type="ECO:0000313" key="1">
    <source>
        <dbReference type="EMBL" id="GFT38508.1"/>
    </source>
</evidence>
<evidence type="ECO:0000313" key="2">
    <source>
        <dbReference type="Proteomes" id="UP000887013"/>
    </source>
</evidence>
<dbReference type="Proteomes" id="UP000887013">
    <property type="component" value="Unassembled WGS sequence"/>
</dbReference>
<gene>
    <name evidence="1" type="ORF">NPIL_225011</name>
</gene>
<dbReference type="AlphaFoldDB" id="A0A8X6TPW9"/>
<name>A0A8X6TPW9_NEPPI</name>
<sequence>MMFIPTVSHRILCVKAIFGRCLTSADGQIFISRFFCSSANGNVKVVKLDETPFIPQERTHFVRSSVGYLVIIGGAFFRFKHACDTNFIAPTIFNCCHSNGERARSFDSCH</sequence>
<dbReference type="EMBL" id="BMAW01109472">
    <property type="protein sequence ID" value="GFT38508.1"/>
    <property type="molecule type" value="Genomic_DNA"/>
</dbReference>
<accession>A0A8X6TPW9</accession>